<dbReference type="EMBL" id="JQCE01000058">
    <property type="protein sequence ID" value="KRO15917.1"/>
    <property type="molecule type" value="Genomic_DNA"/>
</dbReference>
<evidence type="ECO:0000313" key="1">
    <source>
        <dbReference type="EMBL" id="KRO15917.1"/>
    </source>
</evidence>
<evidence type="ECO:0000313" key="2">
    <source>
        <dbReference type="Proteomes" id="UP000050969"/>
    </source>
</evidence>
<dbReference type="STRING" id="1293598.IV56_GL002108"/>
<comment type="caution">
    <text evidence="1">The sequence shown here is derived from an EMBL/GenBank/DDBJ whole genome shotgun (WGS) entry which is preliminary data.</text>
</comment>
<protein>
    <submittedName>
        <fullName evidence="1">Uncharacterized protein</fullName>
    </submittedName>
</protein>
<dbReference type="PATRIC" id="fig|1293598.4.peg.2202"/>
<dbReference type="AlphaFoldDB" id="A0A0R2MVT1"/>
<sequence length="65" mass="7714">MTTHHFLSGKYLITIEKSDNILVETRLLVSKDKRLIDQHYLARMDKLIEKYGMPLEPIHIDTFKD</sequence>
<keyword evidence="2" id="KW-1185">Reference proteome</keyword>
<dbReference type="Proteomes" id="UP000050969">
    <property type="component" value="Unassembled WGS sequence"/>
</dbReference>
<organism evidence="1 2">
    <name type="scientific">Lacticaseibacillus saniviri JCM 17471 = DSM 24301</name>
    <dbReference type="NCBI Taxonomy" id="1293598"/>
    <lineage>
        <taxon>Bacteria</taxon>
        <taxon>Bacillati</taxon>
        <taxon>Bacillota</taxon>
        <taxon>Bacilli</taxon>
        <taxon>Lactobacillales</taxon>
        <taxon>Lactobacillaceae</taxon>
        <taxon>Lacticaseibacillus</taxon>
    </lineage>
</organism>
<gene>
    <name evidence="1" type="ORF">IV56_GL002108</name>
</gene>
<accession>A0A0R2MVT1</accession>
<proteinExistence type="predicted"/>
<reference evidence="1 2" key="1">
    <citation type="journal article" date="2015" name="Genome Announc.">
        <title>Expanding the biotechnology potential of lactobacilli through comparative genomics of 213 strains and associated genera.</title>
        <authorList>
            <person name="Sun Z."/>
            <person name="Harris H.M."/>
            <person name="McCann A."/>
            <person name="Guo C."/>
            <person name="Argimon S."/>
            <person name="Zhang W."/>
            <person name="Yang X."/>
            <person name="Jeffery I.B."/>
            <person name="Cooney J.C."/>
            <person name="Kagawa T.F."/>
            <person name="Liu W."/>
            <person name="Song Y."/>
            <person name="Salvetti E."/>
            <person name="Wrobel A."/>
            <person name="Rasinkangas P."/>
            <person name="Parkhill J."/>
            <person name="Rea M.C."/>
            <person name="O'Sullivan O."/>
            <person name="Ritari J."/>
            <person name="Douillard F.P."/>
            <person name="Paul Ross R."/>
            <person name="Yang R."/>
            <person name="Briner A.E."/>
            <person name="Felis G.E."/>
            <person name="de Vos W.M."/>
            <person name="Barrangou R."/>
            <person name="Klaenhammer T.R."/>
            <person name="Caufield P.W."/>
            <person name="Cui Y."/>
            <person name="Zhang H."/>
            <person name="O'Toole P.W."/>
        </authorList>
    </citation>
    <scope>NUCLEOTIDE SEQUENCE [LARGE SCALE GENOMIC DNA]</scope>
    <source>
        <strain evidence="1 2">DSM 24301</strain>
    </source>
</reference>
<name>A0A0R2MVT1_9LACO</name>
<dbReference type="RefSeq" id="WP_054777811.1">
    <property type="nucleotide sequence ID" value="NZ_BBBX01000020.1"/>
</dbReference>